<keyword evidence="1" id="KW-0472">Membrane</keyword>
<keyword evidence="1" id="KW-1133">Transmembrane helix</keyword>
<dbReference type="EMBL" id="SDPI01000006">
    <property type="protein sequence ID" value="TPH01335.1"/>
    <property type="molecule type" value="Genomic_DNA"/>
</dbReference>
<keyword evidence="4" id="KW-1185">Reference proteome</keyword>
<keyword evidence="1" id="KW-0812">Transmembrane</keyword>
<feature type="transmembrane region" description="Helical" evidence="1">
    <location>
        <begin position="12"/>
        <end position="32"/>
    </location>
</feature>
<dbReference type="Proteomes" id="UP000318353">
    <property type="component" value="Unassembled WGS sequence"/>
</dbReference>
<sequence>MKKKESKMSLSAMIMMIVAFGVIWGGFIYALMRLPKEK</sequence>
<comment type="caution">
    <text evidence="2">The sequence shown here is derived from an EMBL/GenBank/DDBJ whole genome shotgun (WGS) entry which is preliminary data.</text>
</comment>
<evidence type="ECO:0000256" key="1">
    <source>
        <dbReference type="SAM" id="Phobius"/>
    </source>
</evidence>
<evidence type="ECO:0000313" key="3">
    <source>
        <dbReference type="EMBL" id="TPH06017.1"/>
    </source>
</evidence>
<accession>A0A502JT53</accession>
<reference evidence="4 5" key="1">
    <citation type="submission" date="2019-01" db="EMBL/GenBank/DDBJ databases">
        <title>Comparative genomic analysis identifies haemin-independent Haemophilus haemolyticus: a formal re-classification of Haemophilus intermedius.</title>
        <authorList>
            <person name="Harris T.M."/>
            <person name="Price E.P."/>
            <person name="Sarovich D.S."/>
            <person name="Norskov-Lauritsen N."/>
            <person name="Beissbarth J."/>
            <person name="Chang A.B."/>
            <person name="Smith-Vaughan H.C."/>
        </authorList>
    </citation>
    <scope>NUCLEOTIDE SEQUENCE [LARGE SCALE GENOMIC DNA]</scope>
    <source>
        <strain evidence="3 4">CCUG 15949</strain>
        <strain evidence="2 5">CCUG 30218</strain>
    </source>
</reference>
<dbReference type="InterPro" id="IPR031596">
    <property type="entry name" value="MaAIMP_sms"/>
</dbReference>
<protein>
    <submittedName>
        <fullName evidence="2">Methionine/alanine import family NSS transporter small subunit</fullName>
    </submittedName>
</protein>
<gene>
    <name evidence="3" type="ORF">EUX50_02395</name>
    <name evidence="2" type="ORF">EUX54_02230</name>
</gene>
<dbReference type="Proteomes" id="UP000318695">
    <property type="component" value="Unassembled WGS sequence"/>
</dbReference>
<dbReference type="NCBIfam" id="NF033493">
    <property type="entry name" value="MetS_like_NSS"/>
    <property type="match status" value="1"/>
</dbReference>
<evidence type="ECO:0000313" key="2">
    <source>
        <dbReference type="EMBL" id="TPH01335.1"/>
    </source>
</evidence>
<proteinExistence type="predicted"/>
<organism evidence="2 5">
    <name type="scientific">Haemophilus haemolyticus</name>
    <dbReference type="NCBI Taxonomy" id="726"/>
    <lineage>
        <taxon>Bacteria</taxon>
        <taxon>Pseudomonadati</taxon>
        <taxon>Pseudomonadota</taxon>
        <taxon>Gammaproteobacteria</taxon>
        <taxon>Pasteurellales</taxon>
        <taxon>Pasteurellaceae</taxon>
        <taxon>Haemophilus</taxon>
    </lineage>
</organism>
<dbReference type="AlphaFoldDB" id="A0A502JT53"/>
<dbReference type="Pfam" id="PF16951">
    <property type="entry name" value="MaAIMP_sms"/>
    <property type="match status" value="1"/>
</dbReference>
<evidence type="ECO:0000313" key="4">
    <source>
        <dbReference type="Proteomes" id="UP000318353"/>
    </source>
</evidence>
<dbReference type="EMBL" id="SDPH01000005">
    <property type="protein sequence ID" value="TPH06017.1"/>
    <property type="molecule type" value="Genomic_DNA"/>
</dbReference>
<name>A0A502JT53_HAEHA</name>
<evidence type="ECO:0000313" key="5">
    <source>
        <dbReference type="Proteomes" id="UP000318695"/>
    </source>
</evidence>